<dbReference type="STRING" id="888050.HMPREF9004_1014"/>
<protein>
    <submittedName>
        <fullName evidence="1">Uncharacterized protein</fullName>
    </submittedName>
</protein>
<gene>
    <name evidence="1" type="ORF">HMPREF9004_1014</name>
</gene>
<evidence type="ECO:0000313" key="1">
    <source>
        <dbReference type="EMBL" id="ENO18445.1"/>
    </source>
</evidence>
<organism evidence="1 2">
    <name type="scientific">Schaalia cardiffensis F0333</name>
    <dbReference type="NCBI Taxonomy" id="888050"/>
    <lineage>
        <taxon>Bacteria</taxon>
        <taxon>Bacillati</taxon>
        <taxon>Actinomycetota</taxon>
        <taxon>Actinomycetes</taxon>
        <taxon>Actinomycetales</taxon>
        <taxon>Actinomycetaceae</taxon>
        <taxon>Schaalia</taxon>
    </lineage>
</organism>
<proteinExistence type="predicted"/>
<dbReference type="HOGENOM" id="CLU_3264323_0_0_11"/>
<dbReference type="PATRIC" id="fig|888050.3.peg.960"/>
<comment type="caution">
    <text evidence="1">The sequence shown here is derived from an EMBL/GenBank/DDBJ whole genome shotgun (WGS) entry which is preliminary data.</text>
</comment>
<sequence>MAPLFDPAVLSSQSPRLLTFSQRFLAPGACEERATQVTHVR</sequence>
<keyword evidence="2" id="KW-1185">Reference proteome</keyword>
<dbReference type="AlphaFoldDB" id="N6W7D1"/>
<reference evidence="1 2" key="1">
    <citation type="submission" date="2013-03" db="EMBL/GenBank/DDBJ databases">
        <title>Reference genome for the Human Microbiome Project.</title>
        <authorList>
            <person name="Aqrawi P."/>
            <person name="Ayvaz T."/>
            <person name="Bess C."/>
            <person name="Blankenburg K."/>
            <person name="Coyle M."/>
            <person name="Deng J."/>
            <person name="Forbes L."/>
            <person name="Fowler G."/>
            <person name="Francisco L."/>
            <person name="Fu Q."/>
            <person name="Gibbs R."/>
            <person name="Gross S."/>
            <person name="Gubbala S."/>
            <person name="Hale W."/>
            <person name="Hemphill L."/>
            <person name="Highlander S."/>
            <person name="Hirani K."/>
            <person name="Jackson L."/>
            <person name="Jakkamsetti A."/>
            <person name="Javaid M."/>
            <person name="Jayaseelan J.C."/>
            <person name="Jiang H."/>
            <person name="Joshi V."/>
            <person name="Korchina V."/>
            <person name="Kovar C."/>
            <person name="Lara F."/>
            <person name="Lee S."/>
            <person name="Liu Y."/>
            <person name="Mata R."/>
            <person name="Mathew T."/>
            <person name="Munidasa M."/>
            <person name="Muzny D."/>
            <person name="Nazareth L."/>
            <person name="Ngo R."/>
            <person name="Nguyen L."/>
            <person name="Nguyen N."/>
            <person name="Okwuonu G."/>
            <person name="Ongeri F."/>
            <person name="Palculict T."/>
            <person name="Patil S."/>
            <person name="Petrosino J."/>
            <person name="Pham C."/>
            <person name="Pham P."/>
            <person name="Pu L.-L."/>
            <person name="Qin X."/>
            <person name="Qu J."/>
            <person name="Reid J."/>
            <person name="Ross M."/>
            <person name="Ruth R."/>
            <person name="Saada N."/>
            <person name="San Lucas F."/>
            <person name="Santibanez J."/>
            <person name="Shang Y."/>
            <person name="Simmons D."/>
            <person name="Song X.-Z."/>
            <person name="Tang L.-Y."/>
            <person name="Thornton R."/>
            <person name="Warren J."/>
            <person name="Weissenberger G."/>
            <person name="Wilczek-Boney K."/>
            <person name="Worley K."/>
            <person name="Youmans B."/>
            <person name="Zhang J."/>
            <person name="Zhang L."/>
            <person name="Zhao Z."/>
            <person name="Zhou C."/>
            <person name="Zhu D."/>
            <person name="Zhu Y."/>
        </authorList>
    </citation>
    <scope>NUCLEOTIDE SEQUENCE [LARGE SCALE GENOMIC DNA]</scope>
    <source>
        <strain evidence="1 2">F0333</strain>
    </source>
</reference>
<dbReference type="Proteomes" id="UP000013015">
    <property type="component" value="Unassembled WGS sequence"/>
</dbReference>
<dbReference type="EMBL" id="AQHZ01000015">
    <property type="protein sequence ID" value="ENO18445.1"/>
    <property type="molecule type" value="Genomic_DNA"/>
</dbReference>
<accession>N6W7D1</accession>
<evidence type="ECO:0000313" key="2">
    <source>
        <dbReference type="Proteomes" id="UP000013015"/>
    </source>
</evidence>
<name>N6W7D1_9ACTO</name>